<gene>
    <name evidence="2" type="ORF">PPERSA_13155</name>
</gene>
<keyword evidence="3" id="KW-1185">Reference proteome</keyword>
<proteinExistence type="predicted"/>
<accession>A0A0V0QBW3</accession>
<comment type="caution">
    <text evidence="2">The sequence shown here is derived from an EMBL/GenBank/DDBJ whole genome shotgun (WGS) entry which is preliminary data.</text>
</comment>
<dbReference type="Proteomes" id="UP000054937">
    <property type="component" value="Unassembled WGS sequence"/>
</dbReference>
<sequence length="192" mass="22430">MELQFVDSPNDQGNLRNGDINRRQLFTYQKQPMQKSNQDENELDISNIKSLEMTQTINNQNNMTQNLIQKTPSDISNFYHNYSHELDHTHSLSNMHLNIQSQSINLNNSYDTHFLKNQKNVNPYILPQKVKSQTVAYGSNNLDFQTKIQKIKTKGNPNPNPNLNPNPIAFNWANNCYFHFKTKIQSFLERTI</sequence>
<evidence type="ECO:0000256" key="1">
    <source>
        <dbReference type="SAM" id="MobiDB-lite"/>
    </source>
</evidence>
<dbReference type="EMBL" id="LDAU01000208">
    <property type="protein sequence ID" value="KRW99575.1"/>
    <property type="molecule type" value="Genomic_DNA"/>
</dbReference>
<evidence type="ECO:0000313" key="3">
    <source>
        <dbReference type="Proteomes" id="UP000054937"/>
    </source>
</evidence>
<name>A0A0V0QBW3_PSEPJ</name>
<dbReference type="AlphaFoldDB" id="A0A0V0QBW3"/>
<feature type="region of interest" description="Disordered" evidence="1">
    <location>
        <begin position="1"/>
        <end position="20"/>
    </location>
</feature>
<dbReference type="InParanoid" id="A0A0V0QBW3"/>
<evidence type="ECO:0000313" key="2">
    <source>
        <dbReference type="EMBL" id="KRW99575.1"/>
    </source>
</evidence>
<protein>
    <submittedName>
        <fullName evidence="2">Uncharacterized protein</fullName>
    </submittedName>
</protein>
<reference evidence="2 3" key="1">
    <citation type="journal article" date="2015" name="Sci. Rep.">
        <title>Genome of the facultative scuticociliatosis pathogen Pseudocohnilembus persalinus provides insight into its virulence through horizontal gene transfer.</title>
        <authorList>
            <person name="Xiong J."/>
            <person name="Wang G."/>
            <person name="Cheng J."/>
            <person name="Tian M."/>
            <person name="Pan X."/>
            <person name="Warren A."/>
            <person name="Jiang C."/>
            <person name="Yuan D."/>
            <person name="Miao W."/>
        </authorList>
    </citation>
    <scope>NUCLEOTIDE SEQUENCE [LARGE SCALE GENOMIC DNA]</scope>
    <source>
        <strain evidence="2">36N120E</strain>
    </source>
</reference>
<organism evidence="2 3">
    <name type="scientific">Pseudocohnilembus persalinus</name>
    <name type="common">Ciliate</name>
    <dbReference type="NCBI Taxonomy" id="266149"/>
    <lineage>
        <taxon>Eukaryota</taxon>
        <taxon>Sar</taxon>
        <taxon>Alveolata</taxon>
        <taxon>Ciliophora</taxon>
        <taxon>Intramacronucleata</taxon>
        <taxon>Oligohymenophorea</taxon>
        <taxon>Scuticociliatia</taxon>
        <taxon>Philasterida</taxon>
        <taxon>Pseudocohnilembidae</taxon>
        <taxon>Pseudocohnilembus</taxon>
    </lineage>
</organism>